<feature type="site" description="Primary proton acceptor" evidence="11">
    <location>
        <position position="118"/>
    </location>
</feature>
<feature type="site" description="Primary proton donor" evidence="11">
    <location>
        <position position="129"/>
    </location>
</feature>
<sequence length="275" mass="30584">MTTKNAYNKTKSFSLSNVSVNVKMMVTALFLLMLPTFASAAANLESDDFVGISFWLISMALMASTVFFLWETQGVTAKWKTSLVVSALVTFIAAVHYFYMRDVWVATQSTPTVYRYIDWLLTVPLLMIEFYLILRAIGVASAGIFWRLLIGTLVMLIPGYMSEAGYLNITVGFVIGMLGWFYILYEIFFGEAGKAAEANASPAVTYAYKAMRWIVTVGWAIYPIGYVLGYMTGTADQETLNIVYNLADLVNKIAFGLLIWYAATSESQSAAEKHA</sequence>
<feature type="transmembrane region" description="Helical" evidence="13">
    <location>
        <begin position="82"/>
        <end position="99"/>
    </location>
</feature>
<evidence type="ECO:0000256" key="10">
    <source>
        <dbReference type="ARBA" id="ARBA00023170"/>
    </source>
</evidence>
<evidence type="ECO:0000313" key="16">
    <source>
        <dbReference type="Proteomes" id="UP000009282"/>
    </source>
</evidence>
<keyword evidence="8 12" id="KW-0157">Chromophore</keyword>
<dbReference type="eggNOG" id="COG5524">
    <property type="taxonomic scope" value="Bacteria"/>
</dbReference>
<dbReference type="GO" id="GO:0016020">
    <property type="term" value="C:membrane"/>
    <property type="evidence" value="ECO:0007669"/>
    <property type="project" value="UniProtKB-SubCell"/>
</dbReference>
<evidence type="ECO:0000256" key="14">
    <source>
        <dbReference type="SAM" id="SignalP"/>
    </source>
</evidence>
<keyword evidence="6 12" id="KW-0681">Retinal protein</keyword>
<keyword evidence="4" id="KW-0716">Sensory transduction</keyword>
<dbReference type="STRING" id="1085623.GNIT_0402"/>
<feature type="transmembrane region" description="Helical" evidence="13">
    <location>
        <begin position="144"/>
        <end position="161"/>
    </location>
</feature>
<evidence type="ECO:0000256" key="1">
    <source>
        <dbReference type="ARBA" id="ARBA00004141"/>
    </source>
</evidence>
<dbReference type="PIRSF" id="PIRSF038142">
    <property type="entry name" value="Rhodopsin_bac_prd"/>
    <property type="match status" value="1"/>
</dbReference>
<feature type="transmembrane region" description="Helical" evidence="13">
    <location>
        <begin position="242"/>
        <end position="263"/>
    </location>
</feature>
<keyword evidence="3" id="KW-0600">Photoreceptor protein</keyword>
<keyword evidence="9 13" id="KW-0472">Membrane</keyword>
<feature type="signal peptide" evidence="14">
    <location>
        <begin position="1"/>
        <end position="40"/>
    </location>
</feature>
<proteinExistence type="inferred from homology"/>
<comment type="subcellular location">
    <subcellularLocation>
        <location evidence="1">Membrane</location>
        <topology evidence="1">Multi-pass membrane protein</topology>
    </subcellularLocation>
</comment>
<feature type="transmembrane region" description="Helical" evidence="13">
    <location>
        <begin position="119"/>
        <end position="137"/>
    </location>
</feature>
<feature type="transmembrane region" description="Helical" evidence="13">
    <location>
        <begin position="210"/>
        <end position="230"/>
    </location>
</feature>
<dbReference type="CDD" id="cd15242">
    <property type="entry name" value="7tm_Proteorhodopsin"/>
    <property type="match status" value="1"/>
</dbReference>
<accession>G4QJF0</accession>
<evidence type="ECO:0000256" key="8">
    <source>
        <dbReference type="ARBA" id="ARBA00022991"/>
    </source>
</evidence>
<evidence type="ECO:0000256" key="13">
    <source>
        <dbReference type="SAM" id="Phobius"/>
    </source>
</evidence>
<evidence type="ECO:0000256" key="12">
    <source>
        <dbReference type="PIRSR" id="PIRSR038142-50"/>
    </source>
</evidence>
<evidence type="ECO:0000313" key="15">
    <source>
        <dbReference type="EMBL" id="AEP28556.1"/>
    </source>
</evidence>
<feature type="chain" id="PRO_5003467875" evidence="14">
    <location>
        <begin position="41"/>
        <end position="275"/>
    </location>
</feature>
<dbReference type="GO" id="GO:0009881">
    <property type="term" value="F:photoreceptor activity"/>
    <property type="evidence" value="ECO:0007669"/>
    <property type="project" value="UniProtKB-KW"/>
</dbReference>
<keyword evidence="10" id="KW-0675">Receptor</keyword>
<dbReference type="HOGENOM" id="CLU_054785_3_0_6"/>
<feature type="modified residue" description="N6-(retinylidene)lysine" evidence="12">
    <location>
        <position position="252"/>
    </location>
</feature>
<evidence type="ECO:0000256" key="11">
    <source>
        <dbReference type="PIRSR" id="PIRSR038142-1"/>
    </source>
</evidence>
<organism evidence="15 16">
    <name type="scientific">Glaciecola nitratireducens (strain JCM 12485 / KCTC 12276 / FR1064)</name>
    <dbReference type="NCBI Taxonomy" id="1085623"/>
    <lineage>
        <taxon>Bacteria</taxon>
        <taxon>Pseudomonadati</taxon>
        <taxon>Pseudomonadota</taxon>
        <taxon>Gammaproteobacteria</taxon>
        <taxon>Alteromonadales</taxon>
        <taxon>Alteromonadaceae</taxon>
        <taxon>Brumicola</taxon>
    </lineage>
</organism>
<dbReference type="EMBL" id="CP003060">
    <property type="protein sequence ID" value="AEP28556.1"/>
    <property type="molecule type" value="Genomic_DNA"/>
</dbReference>
<evidence type="ECO:0000256" key="3">
    <source>
        <dbReference type="ARBA" id="ARBA00022543"/>
    </source>
</evidence>
<dbReference type="Gene3D" id="1.20.1070.10">
    <property type="entry name" value="Rhodopsin 7-helix transmembrane proteins"/>
    <property type="match status" value="1"/>
</dbReference>
<evidence type="ECO:0000256" key="4">
    <source>
        <dbReference type="ARBA" id="ARBA00022606"/>
    </source>
</evidence>
<protein>
    <submittedName>
        <fullName evidence="15">Bacteriorhodopsin</fullName>
    </submittedName>
</protein>
<dbReference type="GO" id="GO:0007602">
    <property type="term" value="P:phototransduction"/>
    <property type="evidence" value="ECO:0007669"/>
    <property type="project" value="UniProtKB-KW"/>
</dbReference>
<dbReference type="OrthoDB" id="30586at2"/>
<evidence type="ECO:0000256" key="5">
    <source>
        <dbReference type="ARBA" id="ARBA00022692"/>
    </source>
</evidence>
<dbReference type="PANTHER" id="PTHR28286:SF2">
    <property type="entry name" value="BACTERIORHODOPSIN _OPSIN, NOPA (EUROFUNG)"/>
    <property type="match status" value="1"/>
</dbReference>
<dbReference type="AlphaFoldDB" id="G4QJF0"/>
<dbReference type="Pfam" id="PF01036">
    <property type="entry name" value="Bac_rhodopsin"/>
    <property type="match status" value="1"/>
</dbReference>
<feature type="transmembrane region" description="Helical" evidence="13">
    <location>
        <begin position="167"/>
        <end position="189"/>
    </location>
</feature>
<comment type="PTM">
    <text evidence="12">Contains one covalently linked retinal chromophore.</text>
</comment>
<feature type="transmembrane region" description="Helical" evidence="13">
    <location>
        <begin position="50"/>
        <end position="70"/>
    </location>
</feature>
<dbReference type="PRINTS" id="PR00251">
    <property type="entry name" value="BACTRLOPSIN"/>
</dbReference>
<comment type="similarity">
    <text evidence="2">Belongs to the archaeal/bacterial/fungal opsin family.</text>
</comment>
<evidence type="ECO:0000256" key="7">
    <source>
        <dbReference type="ARBA" id="ARBA00022989"/>
    </source>
</evidence>
<evidence type="ECO:0000256" key="6">
    <source>
        <dbReference type="ARBA" id="ARBA00022925"/>
    </source>
</evidence>
<dbReference type="SMART" id="SM01021">
    <property type="entry name" value="Bac_rhodopsin"/>
    <property type="match status" value="1"/>
</dbReference>
<keyword evidence="14" id="KW-0732">Signal</keyword>
<gene>
    <name evidence="15" type="ordered locus">GNIT_0402</name>
</gene>
<dbReference type="InterPro" id="IPR017402">
    <property type="entry name" value="Proteorhodopsin"/>
</dbReference>
<evidence type="ECO:0000256" key="9">
    <source>
        <dbReference type="ARBA" id="ARBA00023136"/>
    </source>
</evidence>
<keyword evidence="5 13" id="KW-0812">Transmembrane</keyword>
<keyword evidence="7 13" id="KW-1133">Transmembrane helix</keyword>
<dbReference type="GO" id="GO:0010461">
    <property type="term" value="F:light-activated monoatomic ion channel activity"/>
    <property type="evidence" value="ECO:0007669"/>
    <property type="project" value="InterPro"/>
</dbReference>
<reference evidence="15 16" key="1">
    <citation type="journal article" date="2011" name="J. Bacteriol.">
        <title>Complete genome sequence of seawater bacterium Glaciecola nitratireducens FR1064T.</title>
        <authorList>
            <person name="Bian F."/>
            <person name="Qin Q.L."/>
            <person name="Xie B.B."/>
            <person name="Shu Y.L."/>
            <person name="Zhang X.Y."/>
            <person name="Yu Y."/>
            <person name="Chen B."/>
            <person name="Chen X.L."/>
            <person name="Zhou B.C."/>
            <person name="Zhang Y.Z."/>
        </authorList>
    </citation>
    <scope>NUCLEOTIDE SEQUENCE [LARGE SCALE GENOMIC DNA]</scope>
    <source>
        <strain evidence="16">JCM 12485 / KCTC 12276 / FR1064</strain>
    </source>
</reference>
<dbReference type="SUPFAM" id="SSF81321">
    <property type="entry name" value="Family A G protein-coupled receptor-like"/>
    <property type="match status" value="1"/>
</dbReference>
<dbReference type="Proteomes" id="UP000009282">
    <property type="component" value="Chromosome"/>
</dbReference>
<dbReference type="InterPro" id="IPR001425">
    <property type="entry name" value="Arc/bac/fun_rhodopsins"/>
</dbReference>
<dbReference type="KEGG" id="gni:GNIT_0402"/>
<dbReference type="PROSITE" id="PS00950">
    <property type="entry name" value="BACTERIAL_OPSIN_1"/>
    <property type="match status" value="1"/>
</dbReference>
<name>G4QJF0_GLANF</name>
<dbReference type="PANTHER" id="PTHR28286">
    <property type="match status" value="1"/>
</dbReference>
<keyword evidence="16" id="KW-1185">Reference proteome</keyword>
<evidence type="ECO:0000256" key="2">
    <source>
        <dbReference type="ARBA" id="ARBA00008130"/>
    </source>
</evidence>
<feature type="site" description="Responsible for spectral tuning" evidence="11">
    <location>
        <position position="126"/>
    </location>
</feature>
<dbReference type="InterPro" id="IPR018229">
    <property type="entry name" value="Rhodopsin_retinal_BS"/>
</dbReference>